<gene>
    <name evidence="2" type="ORF">Ctob_005494</name>
</gene>
<name>A0A0M0JYE1_9EUKA</name>
<accession>A0A0M0JYE1</accession>
<evidence type="ECO:0000313" key="3">
    <source>
        <dbReference type="Proteomes" id="UP000037460"/>
    </source>
</evidence>
<dbReference type="Proteomes" id="UP000037460">
    <property type="component" value="Unassembled WGS sequence"/>
</dbReference>
<evidence type="ECO:0000313" key="2">
    <source>
        <dbReference type="EMBL" id="KOO31332.1"/>
    </source>
</evidence>
<sequence>MAASVARLHDERVLARGARRRGLEMALKTGVMPPPTRAYSGSGPRADRSAPSRASSSAAEYAAALDDENDAPRAARAAALDDENDAPRARGAAASGPSVGSAALFGAGEGIRAECGAQTTRRVEREPGYTAFRASSPPPRAPSSRASPRTSPSHMSPSRRRSVRRVTFNEGISFHSRPRAGKGAATSAPPPPSSEMGAEMGAVASLDDGGPVSGLGAGPALGGPCEAR</sequence>
<dbReference type="EMBL" id="JWZX01002036">
    <property type="protein sequence ID" value="KOO31332.1"/>
    <property type="molecule type" value="Genomic_DNA"/>
</dbReference>
<dbReference type="AlphaFoldDB" id="A0A0M0JYE1"/>
<reference evidence="3" key="1">
    <citation type="journal article" date="2015" name="PLoS Genet.">
        <title>Genome Sequence and Transcriptome Analyses of Chrysochromulina tobin: Metabolic Tools for Enhanced Algal Fitness in the Prominent Order Prymnesiales (Haptophyceae).</title>
        <authorList>
            <person name="Hovde B.T."/>
            <person name="Deodato C.R."/>
            <person name="Hunsperger H.M."/>
            <person name="Ryken S.A."/>
            <person name="Yost W."/>
            <person name="Jha R.K."/>
            <person name="Patterson J."/>
            <person name="Monnat R.J. Jr."/>
            <person name="Barlow S.B."/>
            <person name="Starkenburg S.R."/>
            <person name="Cattolico R.A."/>
        </authorList>
    </citation>
    <scope>NUCLEOTIDE SEQUENCE</scope>
    <source>
        <strain evidence="3">CCMP291</strain>
    </source>
</reference>
<feature type="compositionally biased region" description="Gly residues" evidence="1">
    <location>
        <begin position="211"/>
        <end position="221"/>
    </location>
</feature>
<protein>
    <submittedName>
        <fullName evidence="2">Uncharacterized protein</fullName>
    </submittedName>
</protein>
<proteinExistence type="predicted"/>
<comment type="caution">
    <text evidence="2">The sequence shown here is derived from an EMBL/GenBank/DDBJ whole genome shotgun (WGS) entry which is preliminary data.</text>
</comment>
<organism evidence="2 3">
    <name type="scientific">Chrysochromulina tobinii</name>
    <dbReference type="NCBI Taxonomy" id="1460289"/>
    <lineage>
        <taxon>Eukaryota</taxon>
        <taxon>Haptista</taxon>
        <taxon>Haptophyta</taxon>
        <taxon>Prymnesiophyceae</taxon>
        <taxon>Prymnesiales</taxon>
        <taxon>Chrysochromulinaceae</taxon>
        <taxon>Chrysochromulina</taxon>
    </lineage>
</organism>
<feature type="compositionally biased region" description="Low complexity" evidence="1">
    <location>
        <begin position="142"/>
        <end position="156"/>
    </location>
</feature>
<feature type="compositionally biased region" description="Low complexity" evidence="1">
    <location>
        <begin position="89"/>
        <end position="103"/>
    </location>
</feature>
<feature type="compositionally biased region" description="Low complexity" evidence="1">
    <location>
        <begin position="51"/>
        <end position="64"/>
    </location>
</feature>
<feature type="region of interest" description="Disordered" evidence="1">
    <location>
        <begin position="17"/>
        <end position="228"/>
    </location>
</feature>
<keyword evidence="3" id="KW-1185">Reference proteome</keyword>
<evidence type="ECO:0000256" key="1">
    <source>
        <dbReference type="SAM" id="MobiDB-lite"/>
    </source>
</evidence>